<dbReference type="PANTHER" id="PTHR48080">
    <property type="entry name" value="D-GALACTONATE DEHYDRATASE-RELATED"/>
    <property type="match status" value="1"/>
</dbReference>
<dbReference type="PROSITE" id="PS00908">
    <property type="entry name" value="MR_MLE_1"/>
    <property type="match status" value="1"/>
</dbReference>
<dbReference type="Pfam" id="PF13378">
    <property type="entry name" value="MR_MLE_C"/>
    <property type="match status" value="1"/>
</dbReference>
<gene>
    <name evidence="3" type="ORF">FKZ61_02430</name>
</gene>
<dbReference type="PANTHER" id="PTHR48080:SF2">
    <property type="entry name" value="D-GALACTONATE DEHYDRATASE"/>
    <property type="match status" value="1"/>
</dbReference>
<keyword evidence="4" id="KW-1185">Reference proteome</keyword>
<keyword evidence="1" id="KW-0456">Lyase</keyword>
<dbReference type="InterPro" id="IPR029017">
    <property type="entry name" value="Enolase-like_N"/>
</dbReference>
<reference evidence="3 4" key="1">
    <citation type="submission" date="2019-06" db="EMBL/GenBank/DDBJ databases">
        <title>Genome sequence of Litorilinea aerophila BAA-2444.</title>
        <authorList>
            <person name="Maclea K.S."/>
            <person name="Maurais E.G."/>
            <person name="Iannazzi L.C."/>
        </authorList>
    </citation>
    <scope>NUCLEOTIDE SEQUENCE [LARGE SCALE GENOMIC DNA]</scope>
    <source>
        <strain evidence="3 4">ATCC BAA-2444</strain>
    </source>
</reference>
<dbReference type="Pfam" id="PF02746">
    <property type="entry name" value="MR_MLE_N"/>
    <property type="match status" value="1"/>
</dbReference>
<dbReference type="GO" id="GO:0016829">
    <property type="term" value="F:lyase activity"/>
    <property type="evidence" value="ECO:0007669"/>
    <property type="project" value="UniProtKB-KW"/>
</dbReference>
<feature type="domain" description="Mandelate racemase/muconate lactonizing enzyme C-terminal" evidence="2">
    <location>
        <begin position="130"/>
        <end position="240"/>
    </location>
</feature>
<dbReference type="RefSeq" id="WP_141608471.1">
    <property type="nucleotide sequence ID" value="NZ_VIGC02000002.1"/>
</dbReference>
<protein>
    <submittedName>
        <fullName evidence="3">Mandelate racemase/muconate lactonizing enzyme family protein</fullName>
    </submittedName>
</protein>
<dbReference type="EMBL" id="VIGC01000002">
    <property type="protein sequence ID" value="TQE97744.1"/>
    <property type="molecule type" value="Genomic_DNA"/>
</dbReference>
<dbReference type="Gene3D" id="3.30.390.10">
    <property type="entry name" value="Enolase-like, N-terminal domain"/>
    <property type="match status" value="1"/>
</dbReference>
<dbReference type="AlphaFoldDB" id="A0A540VLU8"/>
<dbReference type="Gene3D" id="3.20.20.120">
    <property type="entry name" value="Enolase-like C-terminal domain"/>
    <property type="match status" value="1"/>
</dbReference>
<dbReference type="Proteomes" id="UP000317371">
    <property type="component" value="Unassembled WGS sequence"/>
</dbReference>
<dbReference type="SMART" id="SM00922">
    <property type="entry name" value="MR_MLE"/>
    <property type="match status" value="1"/>
</dbReference>
<sequence length="380" mass="41666">MQITDITTEIVHVNHRGDWVFVLVHTDEGITGLGEASHSGNDALLVAVLEQFKPHLVGQDPTQIEALWQRMARLNGGRIAHTAVSGVEQALWDILGQRLGVPIHVLFGGALRKRLRLYANINRHVQERTPEGFARAARQAVAEGFTAIKLAPFDELREPDHIRRGPRAAWRAGVERVRAVRQAIGEEIELAVDCHGRMDASEALLVADALADCQLFWYEEPVPHHLVDDLARITQAVPMPTASAESVFGMEGFQPFLTRRVVDVLMPDVKHDGGLLETKRIAGAARMHQLLIAPHNPSGPVAAAATAQVASTLSNFYILEYAWGEVDWRAQLLEPAERIEDGYLILSEEPGLGHRLNPAVVAAHRRATASGVDSSKVQPG</sequence>
<dbReference type="SUPFAM" id="SSF51604">
    <property type="entry name" value="Enolase C-terminal domain-like"/>
    <property type="match status" value="1"/>
</dbReference>
<dbReference type="OrthoDB" id="9775391at2"/>
<name>A0A540VLU8_9CHLR</name>
<accession>A0A540VLU8</accession>
<proteinExistence type="predicted"/>
<dbReference type="InterPro" id="IPR036849">
    <property type="entry name" value="Enolase-like_C_sf"/>
</dbReference>
<evidence type="ECO:0000259" key="2">
    <source>
        <dbReference type="SMART" id="SM00922"/>
    </source>
</evidence>
<dbReference type="GO" id="GO:0009063">
    <property type="term" value="P:amino acid catabolic process"/>
    <property type="evidence" value="ECO:0007669"/>
    <property type="project" value="InterPro"/>
</dbReference>
<evidence type="ECO:0000313" key="3">
    <source>
        <dbReference type="EMBL" id="TQE97744.1"/>
    </source>
</evidence>
<dbReference type="InterPro" id="IPR013341">
    <property type="entry name" value="Mandelate_racemase_N_dom"/>
</dbReference>
<dbReference type="InterPro" id="IPR034593">
    <property type="entry name" value="DgoD-like"/>
</dbReference>
<dbReference type="InterPro" id="IPR013342">
    <property type="entry name" value="Mandelate_racemase_C"/>
</dbReference>
<dbReference type="SUPFAM" id="SSF54826">
    <property type="entry name" value="Enolase N-terminal domain-like"/>
    <property type="match status" value="1"/>
</dbReference>
<dbReference type="InParanoid" id="A0A540VLU8"/>
<dbReference type="SFLD" id="SFLDS00001">
    <property type="entry name" value="Enolase"/>
    <property type="match status" value="1"/>
</dbReference>
<organism evidence="3 4">
    <name type="scientific">Litorilinea aerophila</name>
    <dbReference type="NCBI Taxonomy" id="1204385"/>
    <lineage>
        <taxon>Bacteria</taxon>
        <taxon>Bacillati</taxon>
        <taxon>Chloroflexota</taxon>
        <taxon>Caldilineae</taxon>
        <taxon>Caldilineales</taxon>
        <taxon>Caldilineaceae</taxon>
        <taxon>Litorilinea</taxon>
    </lineage>
</organism>
<dbReference type="SFLD" id="SFLDG00179">
    <property type="entry name" value="mandelate_racemase"/>
    <property type="match status" value="1"/>
</dbReference>
<comment type="caution">
    <text evidence="3">The sequence shown here is derived from an EMBL/GenBank/DDBJ whole genome shotgun (WGS) entry which is preliminary data.</text>
</comment>
<dbReference type="CDD" id="cd03316">
    <property type="entry name" value="MR_like"/>
    <property type="match status" value="1"/>
</dbReference>
<evidence type="ECO:0000313" key="4">
    <source>
        <dbReference type="Proteomes" id="UP000317371"/>
    </source>
</evidence>
<evidence type="ECO:0000256" key="1">
    <source>
        <dbReference type="ARBA" id="ARBA00023239"/>
    </source>
</evidence>
<dbReference type="InterPro" id="IPR018110">
    <property type="entry name" value="Mandel_Rmase/mucon_lact_enz_CS"/>
</dbReference>
<dbReference type="InterPro" id="IPR029065">
    <property type="entry name" value="Enolase_C-like"/>
</dbReference>